<sequence length="45" mass="5202">MWRSQRDLNPRGRSPVQICDPPFSTLRSEFSHVMLDLSSVPDQSK</sequence>
<name>A0A1D6JA05_MAIZE</name>
<feature type="region of interest" description="Disordered" evidence="1">
    <location>
        <begin position="1"/>
        <end position="20"/>
    </location>
</feature>
<organism evidence="2">
    <name type="scientific">Zea mays</name>
    <name type="common">Maize</name>
    <dbReference type="NCBI Taxonomy" id="4577"/>
    <lineage>
        <taxon>Eukaryota</taxon>
        <taxon>Viridiplantae</taxon>
        <taxon>Streptophyta</taxon>
        <taxon>Embryophyta</taxon>
        <taxon>Tracheophyta</taxon>
        <taxon>Spermatophyta</taxon>
        <taxon>Magnoliopsida</taxon>
        <taxon>Liliopsida</taxon>
        <taxon>Poales</taxon>
        <taxon>Poaceae</taxon>
        <taxon>PACMAD clade</taxon>
        <taxon>Panicoideae</taxon>
        <taxon>Andropogonodae</taxon>
        <taxon>Andropogoneae</taxon>
        <taxon>Tripsacinae</taxon>
        <taxon>Zea</taxon>
    </lineage>
</organism>
<gene>
    <name evidence="2" type="ORF">ZEAMMB73_Zm00001d025829</name>
</gene>
<reference evidence="2" key="1">
    <citation type="submission" date="2015-12" db="EMBL/GenBank/DDBJ databases">
        <title>Update maize B73 reference genome by single molecule sequencing technologies.</title>
        <authorList>
            <consortium name="Maize Genome Sequencing Project"/>
            <person name="Ware D."/>
        </authorList>
    </citation>
    <scope>NUCLEOTIDE SEQUENCE</scope>
    <source>
        <tissue evidence="2">Seedling</tissue>
    </source>
</reference>
<accession>A0A1D6JA05</accession>
<proteinExistence type="predicted"/>
<dbReference type="EMBL" id="CM000786">
    <property type="protein sequence ID" value="AQK44728.1"/>
    <property type="molecule type" value="Genomic_DNA"/>
</dbReference>
<dbReference type="AlphaFoldDB" id="A0A1D6JA05"/>
<dbReference type="InParanoid" id="A0A1D6JA05"/>
<evidence type="ECO:0000256" key="1">
    <source>
        <dbReference type="SAM" id="MobiDB-lite"/>
    </source>
</evidence>
<protein>
    <submittedName>
        <fullName evidence="2">Uncharacterized protein</fullName>
    </submittedName>
</protein>
<evidence type="ECO:0000313" key="2">
    <source>
        <dbReference type="EMBL" id="AQK44728.1"/>
    </source>
</evidence>
<feature type="compositionally biased region" description="Basic and acidic residues" evidence="1">
    <location>
        <begin position="1"/>
        <end position="10"/>
    </location>
</feature>